<dbReference type="PANTHER" id="PTHR31527">
    <property type="entry name" value="RE64534P"/>
    <property type="match status" value="1"/>
</dbReference>
<dbReference type="HOGENOM" id="CLU_079904_1_1_1"/>
<evidence type="ECO:0000259" key="1">
    <source>
        <dbReference type="Pfam" id="PF09347"/>
    </source>
</evidence>
<gene>
    <name evidence="2" type="ORF">A1O1_02743</name>
</gene>
<name>W9ZIQ5_9EURO</name>
<evidence type="ECO:0000313" key="2">
    <source>
        <dbReference type="EMBL" id="EXJ94349.1"/>
    </source>
</evidence>
<dbReference type="PANTHER" id="PTHR31527:SF0">
    <property type="entry name" value="RE64534P"/>
    <property type="match status" value="1"/>
</dbReference>
<dbReference type="RefSeq" id="XP_007721843.1">
    <property type="nucleotide sequence ID" value="XM_007723653.1"/>
</dbReference>
<dbReference type="eggNOG" id="ENOG502S1RH">
    <property type="taxonomic scope" value="Eukaryota"/>
</dbReference>
<dbReference type="GeneID" id="19157642"/>
<dbReference type="Proteomes" id="UP000019484">
    <property type="component" value="Unassembled WGS sequence"/>
</dbReference>
<comment type="caution">
    <text evidence="2">The sequence shown here is derived from an EMBL/GenBank/DDBJ whole genome shotgun (WGS) entry which is preliminary data.</text>
</comment>
<dbReference type="Pfam" id="PF09347">
    <property type="entry name" value="DUF1989"/>
    <property type="match status" value="1"/>
</dbReference>
<proteinExistence type="predicted"/>
<dbReference type="EMBL" id="AMWN01000002">
    <property type="protein sequence ID" value="EXJ94349.1"/>
    <property type="molecule type" value="Genomic_DNA"/>
</dbReference>
<dbReference type="AlphaFoldDB" id="W9ZIQ5"/>
<keyword evidence="3" id="KW-1185">Reference proteome</keyword>
<dbReference type="OrthoDB" id="504708at2759"/>
<accession>W9ZIQ5</accession>
<feature type="domain" description="DUF1989" evidence="1">
    <location>
        <begin position="19"/>
        <end position="181"/>
    </location>
</feature>
<reference evidence="2 3" key="1">
    <citation type="submission" date="2013-03" db="EMBL/GenBank/DDBJ databases">
        <title>The Genome Sequence of Capronia coronata CBS 617.96.</title>
        <authorList>
            <consortium name="The Broad Institute Genomics Platform"/>
            <person name="Cuomo C."/>
            <person name="de Hoog S."/>
            <person name="Gorbushina A."/>
            <person name="Walker B."/>
            <person name="Young S.K."/>
            <person name="Zeng Q."/>
            <person name="Gargeya S."/>
            <person name="Fitzgerald M."/>
            <person name="Haas B."/>
            <person name="Abouelleil A."/>
            <person name="Allen A.W."/>
            <person name="Alvarado L."/>
            <person name="Arachchi H.M."/>
            <person name="Berlin A.M."/>
            <person name="Chapman S.B."/>
            <person name="Gainer-Dewar J."/>
            <person name="Goldberg J."/>
            <person name="Griggs A."/>
            <person name="Gujja S."/>
            <person name="Hansen M."/>
            <person name="Howarth C."/>
            <person name="Imamovic A."/>
            <person name="Ireland A."/>
            <person name="Larimer J."/>
            <person name="McCowan C."/>
            <person name="Murphy C."/>
            <person name="Pearson M."/>
            <person name="Poon T.W."/>
            <person name="Priest M."/>
            <person name="Roberts A."/>
            <person name="Saif S."/>
            <person name="Shea T."/>
            <person name="Sisk P."/>
            <person name="Sykes S."/>
            <person name="Wortman J."/>
            <person name="Nusbaum C."/>
            <person name="Birren B."/>
        </authorList>
    </citation>
    <scope>NUCLEOTIDE SEQUENCE [LARGE SCALE GENOMIC DNA]</scope>
    <source>
        <strain evidence="2 3">CBS 617.96</strain>
    </source>
</reference>
<evidence type="ECO:0000313" key="3">
    <source>
        <dbReference type="Proteomes" id="UP000019484"/>
    </source>
</evidence>
<dbReference type="STRING" id="1182541.W9ZIQ5"/>
<organism evidence="2 3">
    <name type="scientific">Capronia coronata CBS 617.96</name>
    <dbReference type="NCBI Taxonomy" id="1182541"/>
    <lineage>
        <taxon>Eukaryota</taxon>
        <taxon>Fungi</taxon>
        <taxon>Dikarya</taxon>
        <taxon>Ascomycota</taxon>
        <taxon>Pezizomycotina</taxon>
        <taxon>Eurotiomycetes</taxon>
        <taxon>Chaetothyriomycetidae</taxon>
        <taxon>Chaetothyriales</taxon>
        <taxon>Herpotrichiellaceae</taxon>
        <taxon>Capronia</taxon>
    </lineage>
</organism>
<protein>
    <recommendedName>
        <fullName evidence="1">DUF1989 domain-containing protein</fullName>
    </recommendedName>
</protein>
<dbReference type="InterPro" id="IPR018959">
    <property type="entry name" value="DUF1989"/>
</dbReference>
<sequence length="274" mass="29122">MAETIPIPYHKYTHDTKHAIPARSSVAVPLQKSQTLTVINTHGTQVIDFWAFQTPEATLPKASTSKEQQGLTPLPIHHSTSHTRASTMHLSPLPNDVLVTNRRTPILKLIRDTTPGVHDTLIPACDRARYRQLGVPADTYHANCVDNLHSALETLGLRLPDAEGSAPPDPLNLFMNVPVGSGMGTGIGTGGAVVSSSPTPESDSTTTTNNNVTTAGAALTFEAPVCRKGDSVTFEALVDCVAVMSACPQDLVKVNNMEPTEAHFTVTVGEDSSS</sequence>